<keyword evidence="1" id="KW-0812">Transmembrane</keyword>
<dbReference type="RefSeq" id="XP_046061253.1">
    <property type="nucleotide sequence ID" value="XM_046205295.1"/>
</dbReference>
<gene>
    <name evidence="2" type="ORF">OGAPHI_004238</name>
</gene>
<dbReference type="AlphaFoldDB" id="A0A9P8T585"/>
<dbReference type="EMBL" id="JAEUBE010000295">
    <property type="protein sequence ID" value="KAH3666049.1"/>
    <property type="molecule type" value="Genomic_DNA"/>
</dbReference>
<reference evidence="2" key="2">
    <citation type="submission" date="2021-01" db="EMBL/GenBank/DDBJ databases">
        <authorList>
            <person name="Schikora-Tamarit M.A."/>
        </authorList>
    </citation>
    <scope>NUCLEOTIDE SEQUENCE</scope>
    <source>
        <strain evidence="2">CBS6075</strain>
    </source>
</reference>
<evidence type="ECO:0000256" key="1">
    <source>
        <dbReference type="SAM" id="Phobius"/>
    </source>
</evidence>
<feature type="transmembrane region" description="Helical" evidence="1">
    <location>
        <begin position="168"/>
        <end position="188"/>
    </location>
</feature>
<sequence>MELACSLITSGTINDSMSTLASIWSEVSLTHLSLSLVTNTTSRFLLCNKFPITNWWLYLSKAPLDFLIRIELSVSSLNETIIEIGAHESTSLLKNLGTGSRSTTNLPPDSWLWILCSGTREDGRKKSDTAAARKKRASDPITDSSWAISFNVNRYWWTVVNGTRRSRLFFWACLYFLSTTSISFWNSALTSTFPFWDSVM</sequence>
<accession>A0A9P8T585</accession>
<keyword evidence="1" id="KW-1133">Transmembrane helix</keyword>
<proteinExistence type="predicted"/>
<keyword evidence="3" id="KW-1185">Reference proteome</keyword>
<comment type="caution">
    <text evidence="2">The sequence shown here is derived from an EMBL/GenBank/DDBJ whole genome shotgun (WGS) entry which is preliminary data.</text>
</comment>
<dbReference type="GeneID" id="70236203"/>
<dbReference type="Proteomes" id="UP000769157">
    <property type="component" value="Unassembled WGS sequence"/>
</dbReference>
<keyword evidence="1" id="KW-0472">Membrane</keyword>
<organism evidence="2 3">
    <name type="scientific">Ogataea philodendri</name>
    <dbReference type="NCBI Taxonomy" id="1378263"/>
    <lineage>
        <taxon>Eukaryota</taxon>
        <taxon>Fungi</taxon>
        <taxon>Dikarya</taxon>
        <taxon>Ascomycota</taxon>
        <taxon>Saccharomycotina</taxon>
        <taxon>Pichiomycetes</taxon>
        <taxon>Pichiales</taxon>
        <taxon>Pichiaceae</taxon>
        <taxon>Ogataea</taxon>
    </lineage>
</organism>
<reference evidence="2" key="1">
    <citation type="journal article" date="2021" name="Open Biol.">
        <title>Shared evolutionary footprints suggest mitochondrial oxidative damage underlies multiple complex I losses in fungi.</title>
        <authorList>
            <person name="Schikora-Tamarit M.A."/>
            <person name="Marcet-Houben M."/>
            <person name="Nosek J."/>
            <person name="Gabaldon T."/>
        </authorList>
    </citation>
    <scope>NUCLEOTIDE SEQUENCE</scope>
    <source>
        <strain evidence="2">CBS6075</strain>
    </source>
</reference>
<protein>
    <submittedName>
        <fullName evidence="2">Uncharacterized protein</fullName>
    </submittedName>
</protein>
<evidence type="ECO:0000313" key="3">
    <source>
        <dbReference type="Proteomes" id="UP000769157"/>
    </source>
</evidence>
<evidence type="ECO:0000313" key="2">
    <source>
        <dbReference type="EMBL" id="KAH3666049.1"/>
    </source>
</evidence>
<name>A0A9P8T585_9ASCO</name>